<dbReference type="AlphaFoldDB" id="A0A9P4QUQ5"/>
<sequence>MVNIQTGVNYILANAALSSDQVLTSSTLNDSVIITTLNSPIPLYSQLWFFTAANDTYYRLHTREKGNDSCLDMLSYYDHQELDLHFFYDDDAKYAQFWQFSDAGNGAVTLSNAFLGGDTHLEVDTDTLSLKLKGGSNDGQRWILSQRDEDGTSMTATRSVASPARTSGFSTRVSATTTDTASVTGSLAASATAASDSGGLSKSAKAGLGAGLGVGIAALIAVLILFCCCCRGGGWRAASKNRTEVTQVDAAPHG</sequence>
<accession>A0A9P4QUQ5</accession>
<proteinExistence type="predicted"/>
<dbReference type="PROSITE" id="PS50231">
    <property type="entry name" value="RICIN_B_LECTIN"/>
    <property type="match status" value="1"/>
</dbReference>
<organism evidence="3 4">
    <name type="scientific">Polyplosphaeria fusca</name>
    <dbReference type="NCBI Taxonomy" id="682080"/>
    <lineage>
        <taxon>Eukaryota</taxon>
        <taxon>Fungi</taxon>
        <taxon>Dikarya</taxon>
        <taxon>Ascomycota</taxon>
        <taxon>Pezizomycotina</taxon>
        <taxon>Dothideomycetes</taxon>
        <taxon>Pleosporomycetidae</taxon>
        <taxon>Pleosporales</taxon>
        <taxon>Tetraplosphaeriaceae</taxon>
        <taxon>Polyplosphaeria</taxon>
    </lineage>
</organism>
<evidence type="ECO:0000256" key="1">
    <source>
        <dbReference type="SAM" id="MobiDB-lite"/>
    </source>
</evidence>
<name>A0A9P4QUQ5_9PLEO</name>
<protein>
    <recommendedName>
        <fullName evidence="5">Ricin B lectin domain-containing protein</fullName>
    </recommendedName>
</protein>
<feature type="region of interest" description="Disordered" evidence="1">
    <location>
        <begin position="147"/>
        <end position="171"/>
    </location>
</feature>
<keyword evidence="2" id="KW-0472">Membrane</keyword>
<dbReference type="Gene3D" id="2.80.10.50">
    <property type="match status" value="1"/>
</dbReference>
<dbReference type="InterPro" id="IPR035992">
    <property type="entry name" value="Ricin_B-like_lectins"/>
</dbReference>
<keyword evidence="2" id="KW-1133">Transmembrane helix</keyword>
<comment type="caution">
    <text evidence="3">The sequence shown here is derived from an EMBL/GenBank/DDBJ whole genome shotgun (WGS) entry which is preliminary data.</text>
</comment>
<evidence type="ECO:0008006" key="5">
    <source>
        <dbReference type="Google" id="ProtNLM"/>
    </source>
</evidence>
<dbReference type="SUPFAM" id="SSF50370">
    <property type="entry name" value="Ricin B-like lectins"/>
    <property type="match status" value="1"/>
</dbReference>
<gene>
    <name evidence="3" type="ORF">EJ04DRAFT_513480</name>
</gene>
<evidence type="ECO:0000313" key="4">
    <source>
        <dbReference type="Proteomes" id="UP000799444"/>
    </source>
</evidence>
<evidence type="ECO:0000313" key="3">
    <source>
        <dbReference type="EMBL" id="KAF2733044.1"/>
    </source>
</evidence>
<keyword evidence="4" id="KW-1185">Reference proteome</keyword>
<keyword evidence="2" id="KW-0812">Transmembrane</keyword>
<dbReference type="Proteomes" id="UP000799444">
    <property type="component" value="Unassembled WGS sequence"/>
</dbReference>
<evidence type="ECO:0000256" key="2">
    <source>
        <dbReference type="SAM" id="Phobius"/>
    </source>
</evidence>
<reference evidence="3" key="1">
    <citation type="journal article" date="2020" name="Stud. Mycol.">
        <title>101 Dothideomycetes genomes: a test case for predicting lifestyles and emergence of pathogens.</title>
        <authorList>
            <person name="Haridas S."/>
            <person name="Albert R."/>
            <person name="Binder M."/>
            <person name="Bloem J."/>
            <person name="Labutti K."/>
            <person name="Salamov A."/>
            <person name="Andreopoulos B."/>
            <person name="Baker S."/>
            <person name="Barry K."/>
            <person name="Bills G."/>
            <person name="Bluhm B."/>
            <person name="Cannon C."/>
            <person name="Castanera R."/>
            <person name="Culley D."/>
            <person name="Daum C."/>
            <person name="Ezra D."/>
            <person name="Gonzalez J."/>
            <person name="Henrissat B."/>
            <person name="Kuo A."/>
            <person name="Liang C."/>
            <person name="Lipzen A."/>
            <person name="Lutzoni F."/>
            <person name="Magnuson J."/>
            <person name="Mondo S."/>
            <person name="Nolan M."/>
            <person name="Ohm R."/>
            <person name="Pangilinan J."/>
            <person name="Park H.-J."/>
            <person name="Ramirez L."/>
            <person name="Alfaro M."/>
            <person name="Sun H."/>
            <person name="Tritt A."/>
            <person name="Yoshinaga Y."/>
            <person name="Zwiers L.-H."/>
            <person name="Turgeon B."/>
            <person name="Goodwin S."/>
            <person name="Spatafora J."/>
            <person name="Crous P."/>
            <person name="Grigoriev I."/>
        </authorList>
    </citation>
    <scope>NUCLEOTIDE SEQUENCE</scope>
    <source>
        <strain evidence="3">CBS 125425</strain>
    </source>
</reference>
<feature type="transmembrane region" description="Helical" evidence="2">
    <location>
        <begin position="206"/>
        <end position="230"/>
    </location>
</feature>
<dbReference type="EMBL" id="ML996167">
    <property type="protein sequence ID" value="KAF2733044.1"/>
    <property type="molecule type" value="Genomic_DNA"/>
</dbReference>
<dbReference type="CDD" id="cd00161">
    <property type="entry name" value="beta-trefoil_Ricin-like"/>
    <property type="match status" value="1"/>
</dbReference>
<feature type="compositionally biased region" description="Polar residues" evidence="1">
    <location>
        <begin position="152"/>
        <end position="169"/>
    </location>
</feature>